<name>A0A7X5J8F7_9HYPH</name>
<evidence type="ECO:0000313" key="2">
    <source>
        <dbReference type="EMBL" id="NBN78659.1"/>
    </source>
</evidence>
<evidence type="ECO:0000313" key="3">
    <source>
        <dbReference type="Proteomes" id="UP000586722"/>
    </source>
</evidence>
<dbReference type="Proteomes" id="UP000586722">
    <property type="component" value="Unassembled WGS sequence"/>
</dbReference>
<evidence type="ECO:0000256" key="1">
    <source>
        <dbReference type="SAM" id="MobiDB-lite"/>
    </source>
</evidence>
<keyword evidence="3" id="KW-1185">Reference proteome</keyword>
<dbReference type="AlphaFoldDB" id="A0A7X5J8F7"/>
<accession>A0A7X5J8F7</accession>
<comment type="caution">
    <text evidence="2">The sequence shown here is derived from an EMBL/GenBank/DDBJ whole genome shotgun (WGS) entry which is preliminary data.</text>
</comment>
<dbReference type="EMBL" id="JAABLQ010000001">
    <property type="protein sequence ID" value="NBN78659.1"/>
    <property type="molecule type" value="Genomic_DNA"/>
</dbReference>
<reference evidence="3" key="1">
    <citation type="submission" date="2020-01" db="EMBL/GenBank/DDBJ databases">
        <authorList>
            <person name="Fang Y."/>
            <person name="Sun R."/>
            <person name="Nie L."/>
            <person name="He J."/>
            <person name="Hao L."/>
            <person name="Wang L."/>
            <person name="Su S."/>
            <person name="Lv E."/>
            <person name="Zhang Z."/>
            <person name="Xie R."/>
            <person name="Liu H."/>
        </authorList>
    </citation>
    <scope>NUCLEOTIDE SEQUENCE [LARGE SCALE GENOMIC DNA]</scope>
    <source>
        <strain evidence="3">XCT-53</strain>
    </source>
</reference>
<dbReference type="RefSeq" id="WP_161708573.1">
    <property type="nucleotide sequence ID" value="NZ_JAABLQ010000001.1"/>
</dbReference>
<proteinExistence type="predicted"/>
<gene>
    <name evidence="2" type="ORF">GWI72_10315</name>
</gene>
<feature type="region of interest" description="Disordered" evidence="1">
    <location>
        <begin position="78"/>
        <end position="129"/>
    </location>
</feature>
<organism evidence="2 3">
    <name type="scientific">Pannonibacter tanglangensis</name>
    <dbReference type="NCBI Taxonomy" id="2750084"/>
    <lineage>
        <taxon>Bacteria</taxon>
        <taxon>Pseudomonadati</taxon>
        <taxon>Pseudomonadota</taxon>
        <taxon>Alphaproteobacteria</taxon>
        <taxon>Hyphomicrobiales</taxon>
        <taxon>Stappiaceae</taxon>
        <taxon>Pannonibacter</taxon>
    </lineage>
</organism>
<feature type="compositionally biased region" description="Pro residues" evidence="1">
    <location>
        <begin position="101"/>
        <end position="110"/>
    </location>
</feature>
<protein>
    <submittedName>
        <fullName evidence="2">Uncharacterized protein</fullName>
    </submittedName>
</protein>
<sequence length="129" mass="14778">MNTRILRMCRRERRGHACYHVPALGQLQPVLFAWDRGRLTFRAEDVVERDGTLVSCISRHSLPRDKTEAKALFAALEKHRREGTETPAARSWREYQEQRQTPPPTSPTPAPSGLDRLKFDLFGNPIGRA</sequence>